<dbReference type="Proteomes" id="UP000836387">
    <property type="component" value="Unassembled WGS sequence"/>
</dbReference>
<reference evidence="1" key="2">
    <citation type="submission" date="2021-10" db="EMBL/GenBank/DDBJ databases">
        <authorList>
            <person name="Piombo E."/>
        </authorList>
    </citation>
    <scope>NUCLEOTIDE SEQUENCE</scope>
</reference>
<evidence type="ECO:0000313" key="2">
    <source>
        <dbReference type="Proteomes" id="UP000836387"/>
    </source>
</evidence>
<evidence type="ECO:0000313" key="1">
    <source>
        <dbReference type="EMBL" id="CAG9947485.1"/>
    </source>
</evidence>
<sequence length="273" mass="30429">MAVHLNPGASKIEDVAKEVSETLSDKGISSVLWNQAAMDVYGYANEDPAFDIKKRTVDLIVSDRYFHMAKEILAKASGGSCEKTTPIDLDLGHSDAHFLWKPPRTEDPEERILVGLVRQRRVLWGMGHLDDTLKAGNPVMFENQEFVSAENPIFPRRILNRNAQSGVPNIPVGYGGYSLVVCQVYIMRPWLYAKTLILCAVRNYEGDNHVPIEASILKKMGGCLDRYNVVRDLPSPYNELYTQLMDSPSSPAVTTDWVQGACRALAWSSDLGQ</sequence>
<name>A0ACA9U2H3_BIOOC</name>
<organism evidence="1 2">
    <name type="scientific">Clonostachys rosea f. rosea IK726</name>
    <dbReference type="NCBI Taxonomy" id="1349383"/>
    <lineage>
        <taxon>Eukaryota</taxon>
        <taxon>Fungi</taxon>
        <taxon>Dikarya</taxon>
        <taxon>Ascomycota</taxon>
        <taxon>Pezizomycotina</taxon>
        <taxon>Sordariomycetes</taxon>
        <taxon>Hypocreomycetidae</taxon>
        <taxon>Hypocreales</taxon>
        <taxon>Bionectriaceae</taxon>
        <taxon>Clonostachys</taxon>
    </lineage>
</organism>
<reference evidence="1" key="1">
    <citation type="submission" date="2020-04" db="EMBL/GenBank/DDBJ databases">
        <authorList>
            <person name="Broberg M."/>
        </authorList>
    </citation>
    <scope>NUCLEOTIDE SEQUENCE</scope>
</reference>
<gene>
    <name evidence="1" type="ORF">CRV2_00012657</name>
</gene>
<comment type="caution">
    <text evidence="1">The sequence shown here is derived from an EMBL/GenBank/DDBJ whole genome shotgun (WGS) entry which is preliminary data.</text>
</comment>
<dbReference type="EMBL" id="CADEHS020000012">
    <property type="protein sequence ID" value="CAG9947485.1"/>
    <property type="molecule type" value="Genomic_DNA"/>
</dbReference>
<accession>A0ACA9U2H3</accession>
<protein>
    <submittedName>
        <fullName evidence="1">Uncharacterized protein</fullName>
    </submittedName>
</protein>
<proteinExistence type="predicted"/>
<keyword evidence="2" id="KW-1185">Reference proteome</keyword>